<sequence length="159" mass="18370">MNCKEIQKLIPLYLKGLLDENKKIEIEKHIALCKECTDTLRLEKQIEESLSEFFEEEFEKATPLNIEFKETKKETFLKFSMFNKLAIAIAASFFIAFIIFLSGKQKNKTIKITTPVIRTVQFSSPIIKDVVFIDGKLKTRVNKVGDNIYMIKILGGRND</sequence>
<protein>
    <recommendedName>
        <fullName evidence="2">Putative zinc-finger domain-containing protein</fullName>
    </recommendedName>
</protein>
<gene>
    <name evidence="3" type="ORF">TTHT_1089</name>
</gene>
<keyword evidence="4" id="KW-1185">Reference proteome</keyword>
<dbReference type="KEGG" id="thyd:TTHT_1089"/>
<keyword evidence="1" id="KW-0812">Transmembrane</keyword>
<dbReference type="EMBL" id="AP017470">
    <property type="protein sequence ID" value="BBB32626.1"/>
    <property type="molecule type" value="Genomic_DNA"/>
</dbReference>
<evidence type="ECO:0000313" key="4">
    <source>
        <dbReference type="Proteomes" id="UP000595564"/>
    </source>
</evidence>
<evidence type="ECO:0000256" key="1">
    <source>
        <dbReference type="SAM" id="Phobius"/>
    </source>
</evidence>
<keyword evidence="1" id="KW-1133">Transmembrane helix</keyword>
<proteinExistence type="predicted"/>
<keyword evidence="1" id="KW-0472">Membrane</keyword>
<dbReference type="Pfam" id="PF13490">
    <property type="entry name" value="zf-HC2"/>
    <property type="match status" value="1"/>
</dbReference>
<dbReference type="AlphaFoldDB" id="A0A7R6SYJ4"/>
<dbReference type="Proteomes" id="UP000595564">
    <property type="component" value="Chromosome"/>
</dbReference>
<dbReference type="RefSeq" id="WP_201328979.1">
    <property type="nucleotide sequence ID" value="NZ_AP017470.1"/>
</dbReference>
<reference evidence="3 4" key="1">
    <citation type="journal article" date="2012" name="Extremophiles">
        <title>Thermotomaculum hydrothermale gen. nov., sp. nov., a novel heterotrophic thermophile within the phylum Acidobacteria from a deep-sea hydrothermal vent chimney in the Southern Okinawa Trough.</title>
        <authorList>
            <person name="Izumi H."/>
            <person name="Nunoura T."/>
            <person name="Miyazaki M."/>
            <person name="Mino S."/>
            <person name="Toki T."/>
            <person name="Takai K."/>
            <person name="Sako Y."/>
            <person name="Sawabe T."/>
            <person name="Nakagawa S."/>
        </authorList>
    </citation>
    <scope>NUCLEOTIDE SEQUENCE [LARGE SCALE GENOMIC DNA]</scope>
    <source>
        <strain evidence="3 4">AC55</strain>
    </source>
</reference>
<accession>A0A7R6SYJ4</accession>
<feature type="transmembrane region" description="Helical" evidence="1">
    <location>
        <begin position="81"/>
        <end position="101"/>
    </location>
</feature>
<organism evidence="3 4">
    <name type="scientific">Thermotomaculum hydrothermale</name>
    <dbReference type="NCBI Taxonomy" id="981385"/>
    <lineage>
        <taxon>Bacteria</taxon>
        <taxon>Pseudomonadati</taxon>
        <taxon>Acidobacteriota</taxon>
        <taxon>Holophagae</taxon>
        <taxon>Thermotomaculales</taxon>
        <taxon>Thermotomaculaceae</taxon>
        <taxon>Thermotomaculum</taxon>
    </lineage>
</organism>
<evidence type="ECO:0000313" key="3">
    <source>
        <dbReference type="EMBL" id="BBB32626.1"/>
    </source>
</evidence>
<name>A0A7R6SYJ4_9BACT</name>
<feature type="domain" description="Putative zinc-finger" evidence="2">
    <location>
        <begin position="3"/>
        <end position="36"/>
    </location>
</feature>
<dbReference type="InterPro" id="IPR027383">
    <property type="entry name" value="Znf_put"/>
</dbReference>
<evidence type="ECO:0000259" key="2">
    <source>
        <dbReference type="Pfam" id="PF13490"/>
    </source>
</evidence>